<gene>
    <name evidence="1" type="ORF">ACFFH7_02735</name>
</gene>
<dbReference type="EMBL" id="JBHLUD010000001">
    <property type="protein sequence ID" value="MFC0540376.1"/>
    <property type="molecule type" value="Genomic_DNA"/>
</dbReference>
<comment type="caution">
    <text evidence="1">The sequence shown here is derived from an EMBL/GenBank/DDBJ whole genome shotgun (WGS) entry which is preliminary data.</text>
</comment>
<evidence type="ECO:0000313" key="1">
    <source>
        <dbReference type="EMBL" id="MFC0540376.1"/>
    </source>
</evidence>
<reference evidence="1 2" key="1">
    <citation type="submission" date="2024-09" db="EMBL/GenBank/DDBJ databases">
        <authorList>
            <person name="Sun Q."/>
            <person name="Mori K."/>
        </authorList>
    </citation>
    <scope>NUCLEOTIDE SEQUENCE [LARGE SCALE GENOMIC DNA]</scope>
    <source>
        <strain evidence="1 2">TBRC 1432</strain>
    </source>
</reference>
<accession>A0ABV6MKC7</accession>
<proteinExistence type="predicted"/>
<evidence type="ECO:0000313" key="2">
    <source>
        <dbReference type="Proteomes" id="UP001589810"/>
    </source>
</evidence>
<dbReference type="RefSeq" id="WP_273939150.1">
    <property type="nucleotide sequence ID" value="NZ_CP097263.1"/>
</dbReference>
<dbReference type="Proteomes" id="UP001589810">
    <property type="component" value="Unassembled WGS sequence"/>
</dbReference>
<organism evidence="1 2">
    <name type="scientific">Kutzneria chonburiensis</name>
    <dbReference type="NCBI Taxonomy" id="1483604"/>
    <lineage>
        <taxon>Bacteria</taxon>
        <taxon>Bacillati</taxon>
        <taxon>Actinomycetota</taxon>
        <taxon>Actinomycetes</taxon>
        <taxon>Pseudonocardiales</taxon>
        <taxon>Pseudonocardiaceae</taxon>
        <taxon>Kutzneria</taxon>
    </lineage>
</organism>
<name>A0ABV6MKC7_9PSEU</name>
<protein>
    <submittedName>
        <fullName evidence="1">Uncharacterized protein</fullName>
    </submittedName>
</protein>
<keyword evidence="2" id="KW-1185">Reference proteome</keyword>
<sequence length="116" mass="12182">MTAFPARSLDPVAGLRSAVDATLTELLSAQPEPDRVCPGLSSALAACAYGETTDLGDAPSLLRAAVDHAWHLEFAEARMLLVAGQHVLRATAKRRPLVIPARRDPVSVESATVPTG</sequence>